<evidence type="ECO:0000256" key="7">
    <source>
        <dbReference type="ARBA" id="ARBA00022837"/>
    </source>
</evidence>
<dbReference type="InterPro" id="IPR044726">
    <property type="entry name" value="ABCC_6TM_D2"/>
</dbReference>
<evidence type="ECO:0000259" key="14">
    <source>
        <dbReference type="PROSITE" id="PS50929"/>
    </source>
</evidence>
<dbReference type="InterPro" id="IPR036640">
    <property type="entry name" value="ABC1_TM_sf"/>
</dbReference>
<keyword evidence="9" id="KW-0406">Ion transport</keyword>
<dbReference type="InterPro" id="IPR027417">
    <property type="entry name" value="P-loop_NTPase"/>
</dbReference>
<feature type="domain" description="ABC transporter" evidence="13">
    <location>
        <begin position="1706"/>
        <end position="1939"/>
    </location>
</feature>
<feature type="transmembrane region" description="Helical" evidence="12">
    <location>
        <begin position="981"/>
        <end position="1000"/>
    </location>
</feature>
<evidence type="ECO:0000256" key="8">
    <source>
        <dbReference type="ARBA" id="ARBA00022840"/>
    </source>
</evidence>
<keyword evidence="16" id="KW-1185">Reference proteome</keyword>
<feature type="transmembrane region" description="Helical" evidence="12">
    <location>
        <begin position="1513"/>
        <end position="1544"/>
    </location>
</feature>
<dbReference type="Gene3D" id="1.10.287.70">
    <property type="match status" value="1"/>
</dbReference>
<dbReference type="InterPro" id="IPR003439">
    <property type="entry name" value="ABC_transporter-like_ATP-bd"/>
</dbReference>
<dbReference type="InterPro" id="IPR003148">
    <property type="entry name" value="RCK_N"/>
</dbReference>
<dbReference type="Proteomes" id="UP000549394">
    <property type="component" value="Unassembled WGS sequence"/>
</dbReference>
<dbReference type="Pfam" id="PF00005">
    <property type="entry name" value="ABC_tran"/>
    <property type="match status" value="2"/>
</dbReference>
<keyword evidence="8" id="KW-0067">ATP-binding</keyword>
<dbReference type="PANTHER" id="PTHR24223">
    <property type="entry name" value="ATP-BINDING CASSETTE SUB-FAMILY C"/>
    <property type="match status" value="1"/>
</dbReference>
<evidence type="ECO:0000256" key="6">
    <source>
        <dbReference type="ARBA" id="ARBA00022741"/>
    </source>
</evidence>
<dbReference type="InterPro" id="IPR036291">
    <property type="entry name" value="NAD(P)-bd_dom_sf"/>
</dbReference>
<keyword evidence="6" id="KW-0547">Nucleotide-binding</keyword>
<feature type="transmembrane region" description="Helical" evidence="12">
    <location>
        <begin position="1613"/>
        <end position="1634"/>
    </location>
</feature>
<keyword evidence="7" id="KW-0106">Calcium</keyword>
<feature type="transmembrane region" description="Helical" evidence="12">
    <location>
        <begin position="905"/>
        <end position="929"/>
    </location>
</feature>
<keyword evidence="10 12" id="KW-1133">Transmembrane helix</keyword>
<keyword evidence="5" id="KW-0677">Repeat</keyword>
<name>A0A7I8W8T7_9ANNE</name>
<dbReference type="GO" id="GO:0034220">
    <property type="term" value="P:monoatomic ion transmembrane transport"/>
    <property type="evidence" value="ECO:0007669"/>
    <property type="project" value="UniProtKB-KW"/>
</dbReference>
<evidence type="ECO:0000256" key="2">
    <source>
        <dbReference type="ARBA" id="ARBA00009726"/>
    </source>
</evidence>
<evidence type="ECO:0000256" key="3">
    <source>
        <dbReference type="ARBA" id="ARBA00022448"/>
    </source>
</evidence>
<dbReference type="InterPro" id="IPR017871">
    <property type="entry name" value="ABC_transporter-like_CS"/>
</dbReference>
<dbReference type="Gene3D" id="1.20.1560.10">
    <property type="entry name" value="ABC transporter type 1, transmembrane domain"/>
    <property type="match status" value="2"/>
</dbReference>
<dbReference type="GO" id="GO:0034702">
    <property type="term" value="C:monoatomic ion channel complex"/>
    <property type="evidence" value="ECO:0007669"/>
    <property type="project" value="UniProtKB-KW"/>
</dbReference>
<evidence type="ECO:0000256" key="11">
    <source>
        <dbReference type="ARBA" id="ARBA00023136"/>
    </source>
</evidence>
<evidence type="ECO:0000256" key="1">
    <source>
        <dbReference type="ARBA" id="ARBA00004651"/>
    </source>
</evidence>
<keyword evidence="3" id="KW-0813">Transport</keyword>
<evidence type="ECO:0000259" key="13">
    <source>
        <dbReference type="PROSITE" id="PS50893"/>
    </source>
</evidence>
<feature type="transmembrane region" description="Helical" evidence="12">
    <location>
        <begin position="1058"/>
        <end position="1077"/>
    </location>
</feature>
<organism evidence="15 16">
    <name type="scientific">Dimorphilus gyrociliatus</name>
    <dbReference type="NCBI Taxonomy" id="2664684"/>
    <lineage>
        <taxon>Eukaryota</taxon>
        <taxon>Metazoa</taxon>
        <taxon>Spiralia</taxon>
        <taxon>Lophotrochozoa</taxon>
        <taxon>Annelida</taxon>
        <taxon>Polychaeta</taxon>
        <taxon>Polychaeta incertae sedis</taxon>
        <taxon>Dinophilidae</taxon>
        <taxon>Dimorphilus</taxon>
    </lineage>
</organism>
<feature type="domain" description="ABC transmembrane type-1" evidence="14">
    <location>
        <begin position="1459"/>
        <end position="1670"/>
    </location>
</feature>
<dbReference type="SMART" id="SM00382">
    <property type="entry name" value="AAA"/>
    <property type="match status" value="2"/>
</dbReference>
<dbReference type="Gene3D" id="3.40.50.720">
    <property type="entry name" value="NAD(P)-binding Rossmann-like Domain"/>
    <property type="match status" value="1"/>
</dbReference>
<evidence type="ECO:0000256" key="9">
    <source>
        <dbReference type="ARBA" id="ARBA00022882"/>
    </source>
</evidence>
<evidence type="ECO:0000256" key="5">
    <source>
        <dbReference type="ARBA" id="ARBA00022737"/>
    </source>
</evidence>
<gene>
    <name evidence="15" type="ORF">DGYR_LOCUS12074</name>
</gene>
<dbReference type="GO" id="GO:0006813">
    <property type="term" value="P:potassium ion transport"/>
    <property type="evidence" value="ECO:0007669"/>
    <property type="project" value="InterPro"/>
</dbReference>
<evidence type="ECO:0000313" key="16">
    <source>
        <dbReference type="Proteomes" id="UP000549394"/>
    </source>
</evidence>
<dbReference type="SUPFAM" id="SSF81324">
    <property type="entry name" value="Voltage-gated potassium channels"/>
    <property type="match status" value="1"/>
</dbReference>
<feature type="transmembrane region" description="Helical" evidence="12">
    <location>
        <begin position="1641"/>
        <end position="1662"/>
    </location>
</feature>
<comment type="caution">
    <text evidence="15">The sequence shown here is derived from an EMBL/GenBank/DDBJ whole genome shotgun (WGS) entry which is preliminary data.</text>
</comment>
<dbReference type="Gene3D" id="3.40.50.300">
    <property type="entry name" value="P-loop containing nucleotide triphosphate hydrolases"/>
    <property type="match status" value="2"/>
</dbReference>
<feature type="transmembrane region" description="Helical" evidence="12">
    <location>
        <begin position="864"/>
        <end position="885"/>
    </location>
</feature>
<comment type="subcellular location">
    <subcellularLocation>
        <location evidence="1">Cell membrane</location>
        <topology evidence="1">Multi-pass membrane protein</topology>
    </subcellularLocation>
</comment>
<dbReference type="PROSITE" id="PS50893">
    <property type="entry name" value="ABC_TRANSPORTER_2"/>
    <property type="match status" value="2"/>
</dbReference>
<dbReference type="InterPro" id="IPR003929">
    <property type="entry name" value="K_chnl_BK_asu"/>
</dbReference>
<dbReference type="InterPro" id="IPR003593">
    <property type="entry name" value="AAA+_ATPase"/>
</dbReference>
<dbReference type="EMBL" id="CAJFCJ010000021">
    <property type="protein sequence ID" value="CAD5124539.1"/>
    <property type="molecule type" value="Genomic_DNA"/>
</dbReference>
<dbReference type="FunFam" id="3.40.50.300:FF:000973">
    <property type="entry name" value="Multidrug resistance-associated protein 4"/>
    <property type="match status" value="1"/>
</dbReference>
<keyword evidence="9" id="KW-0851">Voltage-gated channel</keyword>
<dbReference type="CDD" id="cd18580">
    <property type="entry name" value="ABC_6TM_ABCC_D2"/>
    <property type="match status" value="1"/>
</dbReference>
<comment type="similarity">
    <text evidence="2">Belongs to the ABC transporter superfamily. ABCC family. Conjugate transporter (TC 3.A.1.208) subfamily.</text>
</comment>
<feature type="domain" description="ABC transmembrane type-1" evidence="14">
    <location>
        <begin position="922"/>
        <end position="1061"/>
    </location>
</feature>
<feature type="domain" description="ABC transporter" evidence="13">
    <location>
        <begin position="1151"/>
        <end position="1375"/>
    </location>
</feature>
<dbReference type="InterPro" id="IPR013099">
    <property type="entry name" value="K_chnl_dom"/>
</dbReference>
<dbReference type="GO" id="GO:0140359">
    <property type="term" value="F:ABC-type transporter activity"/>
    <property type="evidence" value="ECO:0007669"/>
    <property type="project" value="InterPro"/>
</dbReference>
<keyword evidence="11 12" id="KW-0472">Membrane</keyword>
<dbReference type="PANTHER" id="PTHR24223:SF456">
    <property type="entry name" value="MULTIDRUG RESISTANCE-ASSOCIATED PROTEIN LETHAL(2)03659"/>
    <property type="match status" value="1"/>
</dbReference>
<reference evidence="15 16" key="1">
    <citation type="submission" date="2020-08" db="EMBL/GenBank/DDBJ databases">
        <authorList>
            <person name="Hejnol A."/>
        </authorList>
    </citation>
    <scope>NUCLEOTIDE SEQUENCE [LARGE SCALE GENOMIC DNA]</scope>
</reference>
<feature type="transmembrane region" description="Helical" evidence="12">
    <location>
        <begin position="1425"/>
        <end position="1444"/>
    </location>
</feature>
<proteinExistence type="inferred from homology"/>
<evidence type="ECO:0000256" key="12">
    <source>
        <dbReference type="SAM" id="Phobius"/>
    </source>
</evidence>
<dbReference type="Pfam" id="PF00664">
    <property type="entry name" value="ABC_membrane"/>
    <property type="match status" value="2"/>
</dbReference>
<dbReference type="PROSITE" id="PS50929">
    <property type="entry name" value="ABC_TM1F"/>
    <property type="match status" value="2"/>
</dbReference>
<dbReference type="SUPFAM" id="SSF90123">
    <property type="entry name" value="ABC transporter transmembrane region"/>
    <property type="match status" value="2"/>
</dbReference>
<dbReference type="GO" id="GO:0005524">
    <property type="term" value="F:ATP binding"/>
    <property type="evidence" value="ECO:0007669"/>
    <property type="project" value="UniProtKB-KW"/>
</dbReference>
<dbReference type="InterPro" id="IPR011527">
    <property type="entry name" value="ABC1_TM_dom"/>
</dbReference>
<feature type="transmembrane region" description="Helical" evidence="12">
    <location>
        <begin position="18"/>
        <end position="42"/>
    </location>
</feature>
<evidence type="ECO:0000256" key="10">
    <source>
        <dbReference type="ARBA" id="ARBA00022989"/>
    </source>
</evidence>
<dbReference type="InterPro" id="IPR048735">
    <property type="entry name" value="Slowpoke-like_C"/>
</dbReference>
<dbReference type="OrthoDB" id="6500128at2759"/>
<evidence type="ECO:0000313" key="15">
    <source>
        <dbReference type="EMBL" id="CAD5124539.1"/>
    </source>
</evidence>
<accession>A0A7I8W8T7</accession>
<keyword evidence="4 12" id="KW-0812">Transmembrane</keyword>
<dbReference type="GO" id="GO:0005886">
    <property type="term" value="C:plasma membrane"/>
    <property type="evidence" value="ECO:0007669"/>
    <property type="project" value="UniProtKB-SubCell"/>
</dbReference>
<dbReference type="GO" id="GO:0016887">
    <property type="term" value="F:ATP hydrolysis activity"/>
    <property type="evidence" value="ECO:0007669"/>
    <property type="project" value="InterPro"/>
</dbReference>
<sequence>MSTVGYGDVTPTTVGSKIFTMVFIFIALYLFAINLEVFYQIVNESSIFRKSYQKPIGVKHVIIAGSLSFDSITKYIKDFMHEDRDHDNYTFIFVNKKKPNLSIRSHFEKNYSHVRYHRGDPMEKKCWKSVKLKEADALLVVTDYHTKNPDEEDRKNILQVISAKNYSESTRVILQLLRFHNKHYIVHLNFWKEYDQVICEDSIKLGFLAQNCLTPGFSTLISNLSNVQCEKEILTTSLTKDTEQHRQNWRSDYVKGADMEIYAKKFPSALHNYPITEAVKFYYKERNILLLGIKTIENNEEEIKLNPSSNYIIDKSTTGFFICKSEKVLRECNKSFKKRELHQSSISLETIQLSESSLSNQCNSESYADENNQIRRKLDATNNFHWSESVDFDTISLTDENMMRFSILKNHIVVCLFCDENSPLIGLYNFVLPLRSSSIDYKQLSSIGSPLNRKDLRATNVDSSRMCVVLKSPKCTVCEREDEEKSLDDDVIICTQLIKSMEFHNPEGIEKCKNLTNKQKFQNIAKKIMKEYLIERLRSNSFADIVLKRELIIHKRKSSNRRTIKEDKEIWKNVEESGQNIEIVSDLDCDSKVRLLNLNGDGEDDIPFRLSQPFASGKVITSNLLESLLCSVYFNPDLLKLIKLLISGTVTNECEELIDEGFGIAKGLEQDGETENETKGKCTLVQLDLEKGDLNAKNLKYYSELFNYLYDNYNILPIGVYRQIENSQCYKSKSILSNEIISRYVITNPSGEFVLNRNDYGIMGNIKDEKIPLKNSFYSHESKTKEEKDKNSRREEDLSCFSKTFLCWANDIFRAGYKGNLEKYDKFYSCDREECEDIRNRINVETLRISTFRAVCHVLYSQKLLLLGTISALFISEMLKFVIIIQMKLLFNSFEIHNTLSTTKIYVTAVSLPFVIYLLLKLNGISFYYQTRLQARVRSGFCLLIYEKILKIPTHILQDLSVGKIVNLLSTDVETFVNNDVILYIFIGPFQIFFAQLLLLKIFGHIALLYLPLMIFFMTLNSFPAFIEGNLRKQVAERTDKRVTLMNELINGIKIVKIYALSHTSTGIILLIIFTIFGESNQSQPLHLSSSYAAIALLTDTGQSLFNFSTEGIAQLKTMQKSVVRILDFINNPEVVNELVKYKKNYDVNTLSIDKITSYWNKSMDLKCVENISISLERGEKLFVVGAVGSGKTGLLLSIIGELHGTGTNEFRKKFSFSYFSQESWIFNGTIKENILFHSTFEECKYNRILEVCALKKDLEIFPAGDTTLVGEKGLMLSGGQKARIALARCLYKDSDVYLLDDPLSAVDNKVRDHIFYKCISEYLKDKIVILVTHHPDYMKDREKLVIMEKGKAGFYGTYESYKKEGCYSNLVKSRNDDNNNNNNNNVIYANEIDLGLPKYEAVDKKSSGRISWSVYKSYILSGKVWALFLSLGIACVHITLTLYSNYVLASIYKPIITSYNIHNKLFSKVIRAKMEFFDKTPSGNILNRFSRDLCFIDFVITNSIRRILTVSLYLLSGIVTCLLALPWLIIPTIIVLLSIIFLFNYSIPTIRDMRRLEAAKRSPFYSHVSETISGLKVIRSLQKSKKFRRICVQHLNNHSKTWLTLLTVMRWFGYKVNKMVAIFMLSIVVPCVAERKHININLFAVGVIQIIGLAELFEYLFRVFVELENAMTSLERINEYSNLSTEDPFSNTAKLPDEWPETGNLEVKDLSLKYTGNNYHSLKSIEISFKDGEKTGIIGRTGAGKSSILAALFRLQEPEGSILLDHIDLTKIALNQARKVLGVIPQDPVIFIGNIRNNLDPFNIFSDDLIWEVLRKTQLYDKFNNCSEKLDFPIAENGNNLSVGEKQLICLGRALLRNPKVLVMDEATASIDKQTDDLIQRIIMDNFKECTKIVIAHRLDTVSDSDKIVVLDTGEIVEIGKPQDVFSKINGTFMKNINDYLK</sequence>
<dbReference type="SUPFAM" id="SSF51735">
    <property type="entry name" value="NAD(P)-binding Rossmann-fold domains"/>
    <property type="match status" value="1"/>
</dbReference>
<dbReference type="Pfam" id="PF21014">
    <property type="entry name" value="Slowpoke_C"/>
    <property type="match status" value="1"/>
</dbReference>
<evidence type="ECO:0000256" key="4">
    <source>
        <dbReference type="ARBA" id="ARBA00022692"/>
    </source>
</evidence>
<dbReference type="PRINTS" id="PR01449">
    <property type="entry name" value="BKCHANNELA"/>
</dbReference>
<dbReference type="SUPFAM" id="SSF52540">
    <property type="entry name" value="P-loop containing nucleoside triphosphate hydrolases"/>
    <property type="match status" value="2"/>
</dbReference>
<dbReference type="InterPro" id="IPR050173">
    <property type="entry name" value="ABC_transporter_C-like"/>
</dbReference>
<dbReference type="Pfam" id="PF22614">
    <property type="entry name" value="Slo-like_RCK"/>
    <property type="match status" value="2"/>
</dbReference>
<dbReference type="Pfam" id="PF07885">
    <property type="entry name" value="Ion_trans_2"/>
    <property type="match status" value="1"/>
</dbReference>
<protein>
    <submittedName>
        <fullName evidence="15">DgyrCDS12817</fullName>
    </submittedName>
</protein>
<feature type="transmembrane region" description="Helical" evidence="12">
    <location>
        <begin position="1006"/>
        <end position="1027"/>
    </location>
</feature>
<dbReference type="FunFam" id="3.40.50.300:FF:000610">
    <property type="entry name" value="Multidrug resistance-associated ABC transporter"/>
    <property type="match status" value="1"/>
</dbReference>
<dbReference type="CDD" id="cd03244">
    <property type="entry name" value="ABCC_MRP_domain2"/>
    <property type="match status" value="1"/>
</dbReference>
<dbReference type="PROSITE" id="PS00211">
    <property type="entry name" value="ABC_TRANSPORTER_1"/>
    <property type="match status" value="2"/>
</dbReference>
<dbReference type="CDD" id="cd03250">
    <property type="entry name" value="ABCC_MRP_domain1"/>
    <property type="match status" value="1"/>
</dbReference>
<keyword evidence="9" id="KW-0407">Ion channel</keyword>
<dbReference type="Pfam" id="PF03493">
    <property type="entry name" value="BK_channel_a"/>
    <property type="match status" value="1"/>
</dbReference>